<dbReference type="OrthoDB" id="76567at2759"/>
<dbReference type="Proteomes" id="UP000297245">
    <property type="component" value="Unassembled WGS sequence"/>
</dbReference>
<organism evidence="1 2">
    <name type="scientific">Dendrothele bispora (strain CBS 962.96)</name>
    <dbReference type="NCBI Taxonomy" id="1314807"/>
    <lineage>
        <taxon>Eukaryota</taxon>
        <taxon>Fungi</taxon>
        <taxon>Dikarya</taxon>
        <taxon>Basidiomycota</taxon>
        <taxon>Agaricomycotina</taxon>
        <taxon>Agaricomycetes</taxon>
        <taxon>Agaricomycetidae</taxon>
        <taxon>Agaricales</taxon>
        <taxon>Agaricales incertae sedis</taxon>
        <taxon>Dendrothele</taxon>
    </lineage>
</organism>
<accession>A0A4S8KJQ1</accession>
<evidence type="ECO:0000313" key="1">
    <source>
        <dbReference type="EMBL" id="THU75643.1"/>
    </source>
</evidence>
<proteinExistence type="predicted"/>
<dbReference type="EMBL" id="ML181752">
    <property type="protein sequence ID" value="THU75643.1"/>
    <property type="molecule type" value="Genomic_DNA"/>
</dbReference>
<name>A0A4S8KJQ1_DENBC</name>
<evidence type="ECO:0000313" key="2">
    <source>
        <dbReference type="Proteomes" id="UP000297245"/>
    </source>
</evidence>
<keyword evidence="2" id="KW-1185">Reference proteome</keyword>
<gene>
    <name evidence="1" type="ORF">K435DRAFT_233501</name>
</gene>
<protein>
    <submittedName>
        <fullName evidence="1">Uncharacterized protein</fullName>
    </submittedName>
</protein>
<dbReference type="AlphaFoldDB" id="A0A4S8KJQ1"/>
<sequence>MNIESHSFLEVAQELYIGFNPQSTFDQAEPNEPVIENPSSSDLKLHLEPLVLPNDFKIIHLITSDVKALITEIDRLSFRRSIRLTTLPRKVIAKLLSSGVHEVVESGFELALYRHIAAQTTETEDHLINTGCSVFVAERPTVGEIRKEPALSYRPFHARAEGPWVVVEVGYSQTLASLKRDASWWAVHNVYTSVFP</sequence>
<reference evidence="1 2" key="1">
    <citation type="journal article" date="2019" name="Nat. Ecol. Evol.">
        <title>Megaphylogeny resolves global patterns of mushroom evolution.</title>
        <authorList>
            <person name="Varga T."/>
            <person name="Krizsan K."/>
            <person name="Foldi C."/>
            <person name="Dima B."/>
            <person name="Sanchez-Garcia M."/>
            <person name="Sanchez-Ramirez S."/>
            <person name="Szollosi G.J."/>
            <person name="Szarkandi J.G."/>
            <person name="Papp V."/>
            <person name="Albert L."/>
            <person name="Andreopoulos W."/>
            <person name="Angelini C."/>
            <person name="Antonin V."/>
            <person name="Barry K.W."/>
            <person name="Bougher N.L."/>
            <person name="Buchanan P."/>
            <person name="Buyck B."/>
            <person name="Bense V."/>
            <person name="Catcheside P."/>
            <person name="Chovatia M."/>
            <person name="Cooper J."/>
            <person name="Damon W."/>
            <person name="Desjardin D."/>
            <person name="Finy P."/>
            <person name="Geml J."/>
            <person name="Haridas S."/>
            <person name="Hughes K."/>
            <person name="Justo A."/>
            <person name="Karasinski D."/>
            <person name="Kautmanova I."/>
            <person name="Kiss B."/>
            <person name="Kocsube S."/>
            <person name="Kotiranta H."/>
            <person name="LaButti K.M."/>
            <person name="Lechner B.E."/>
            <person name="Liimatainen K."/>
            <person name="Lipzen A."/>
            <person name="Lukacs Z."/>
            <person name="Mihaltcheva S."/>
            <person name="Morgado L.N."/>
            <person name="Niskanen T."/>
            <person name="Noordeloos M.E."/>
            <person name="Ohm R.A."/>
            <person name="Ortiz-Santana B."/>
            <person name="Ovrebo C."/>
            <person name="Racz N."/>
            <person name="Riley R."/>
            <person name="Savchenko A."/>
            <person name="Shiryaev A."/>
            <person name="Soop K."/>
            <person name="Spirin V."/>
            <person name="Szebenyi C."/>
            <person name="Tomsovsky M."/>
            <person name="Tulloss R.E."/>
            <person name="Uehling J."/>
            <person name="Grigoriev I.V."/>
            <person name="Vagvolgyi C."/>
            <person name="Papp T."/>
            <person name="Martin F.M."/>
            <person name="Miettinen O."/>
            <person name="Hibbett D.S."/>
            <person name="Nagy L.G."/>
        </authorList>
    </citation>
    <scope>NUCLEOTIDE SEQUENCE [LARGE SCALE GENOMIC DNA]</scope>
    <source>
        <strain evidence="1 2">CBS 962.96</strain>
    </source>
</reference>